<dbReference type="SUPFAM" id="SSF57196">
    <property type="entry name" value="EGF/Laminin"/>
    <property type="match status" value="5"/>
</dbReference>
<feature type="disulfide bond" evidence="13">
    <location>
        <begin position="1119"/>
        <end position="1131"/>
    </location>
</feature>
<dbReference type="InterPro" id="IPR002172">
    <property type="entry name" value="LDrepeatLR_classA_rpt"/>
</dbReference>
<name>A0A7T6ZJY8_CHRNP</name>
<dbReference type="PROSITE" id="PS01187">
    <property type="entry name" value="EGF_CA"/>
    <property type="match status" value="1"/>
</dbReference>
<evidence type="ECO:0000256" key="15">
    <source>
        <dbReference type="SAM" id="Phobius"/>
    </source>
</evidence>
<dbReference type="FunFam" id="2.10.25.10:FF:000009">
    <property type="entry name" value="Low-density lipoprotein receptor isoform 1"/>
    <property type="match status" value="1"/>
</dbReference>
<keyword evidence="11 17" id="KW-0675">Receptor</keyword>
<feature type="domain" description="EGF-like" evidence="16">
    <location>
        <begin position="278"/>
        <end position="292"/>
    </location>
</feature>
<feature type="disulfide bond" evidence="13">
    <location>
        <begin position="106"/>
        <end position="121"/>
    </location>
</feature>
<dbReference type="PROSITE" id="PS51120">
    <property type="entry name" value="LDLRB"/>
    <property type="match status" value="3"/>
</dbReference>
<feature type="disulfide bond" evidence="13">
    <location>
        <begin position="999"/>
        <end position="1011"/>
    </location>
</feature>
<evidence type="ECO:0000313" key="17">
    <source>
        <dbReference type="EMBL" id="QQK84939.1"/>
    </source>
</evidence>
<dbReference type="InterPro" id="IPR036055">
    <property type="entry name" value="LDL_receptor-like_sf"/>
</dbReference>
<evidence type="ECO:0000256" key="11">
    <source>
        <dbReference type="ARBA" id="ARBA00023170"/>
    </source>
</evidence>
<evidence type="ECO:0000256" key="5">
    <source>
        <dbReference type="ARBA" id="ARBA00022692"/>
    </source>
</evidence>
<dbReference type="SMART" id="SM00181">
    <property type="entry name" value="EGF"/>
    <property type="match status" value="9"/>
</dbReference>
<dbReference type="InterPro" id="IPR023415">
    <property type="entry name" value="LDLR_class-A_CS"/>
</dbReference>
<feature type="disulfide bond" evidence="13">
    <location>
        <begin position="1126"/>
        <end position="1144"/>
    </location>
</feature>
<dbReference type="GO" id="GO:0043235">
    <property type="term" value="C:receptor complex"/>
    <property type="evidence" value="ECO:0007669"/>
    <property type="project" value="TreeGrafter"/>
</dbReference>
<evidence type="ECO:0000256" key="2">
    <source>
        <dbReference type="ARBA" id="ARBA00022475"/>
    </source>
</evidence>
<dbReference type="SUPFAM" id="SSF57424">
    <property type="entry name" value="LDL receptor-like module"/>
    <property type="match status" value="13"/>
</dbReference>
<evidence type="ECO:0000259" key="16">
    <source>
        <dbReference type="PROSITE" id="PS01186"/>
    </source>
</evidence>
<evidence type="ECO:0000256" key="6">
    <source>
        <dbReference type="ARBA" id="ARBA00022729"/>
    </source>
</evidence>
<dbReference type="PRINTS" id="PR00261">
    <property type="entry name" value="LDLRECEPTOR"/>
</dbReference>
<protein>
    <submittedName>
        <fullName evidence="17">Vitellogenin receptor</fullName>
    </submittedName>
</protein>
<dbReference type="Pfam" id="PF00057">
    <property type="entry name" value="Ldl_recept_a"/>
    <property type="match status" value="12"/>
</dbReference>
<evidence type="ECO:0000256" key="12">
    <source>
        <dbReference type="ARBA" id="ARBA00023180"/>
    </source>
</evidence>
<feature type="disulfide bond" evidence="13">
    <location>
        <begin position="1218"/>
        <end position="1236"/>
    </location>
</feature>
<evidence type="ECO:0000256" key="9">
    <source>
        <dbReference type="ARBA" id="ARBA00023136"/>
    </source>
</evidence>
<dbReference type="InterPro" id="IPR001881">
    <property type="entry name" value="EGF-like_Ca-bd_dom"/>
</dbReference>
<feature type="disulfide bond" evidence="13">
    <location>
        <begin position="1048"/>
        <end position="1066"/>
    </location>
</feature>
<reference evidence="17" key="1">
    <citation type="submission" date="2020-05" db="EMBL/GenBank/DDBJ databases">
        <authorList>
            <person name="Wang X."/>
        </authorList>
    </citation>
    <scope>NUCLEOTIDE SEQUENCE</scope>
</reference>
<keyword evidence="12" id="KW-0325">Glycoprotein</keyword>
<feature type="disulfide bond" evidence="13">
    <location>
        <begin position="191"/>
        <end position="206"/>
    </location>
</feature>
<dbReference type="SUPFAM" id="SSF63825">
    <property type="entry name" value="YWTD domain"/>
    <property type="match status" value="3"/>
</dbReference>
<dbReference type="SMART" id="SM00135">
    <property type="entry name" value="LY"/>
    <property type="match status" value="11"/>
</dbReference>
<dbReference type="PROSITE" id="PS01186">
    <property type="entry name" value="EGF_2"/>
    <property type="match status" value="1"/>
</dbReference>
<feature type="disulfide bond" evidence="13">
    <location>
        <begin position="133"/>
        <end position="145"/>
    </location>
</feature>
<organism evidence="17">
    <name type="scientific">Chrysoperla nipponensis</name>
    <name type="common">Green lacewing</name>
    <dbReference type="NCBI Taxonomy" id="413239"/>
    <lineage>
        <taxon>Eukaryota</taxon>
        <taxon>Metazoa</taxon>
        <taxon>Ecdysozoa</taxon>
        <taxon>Arthropoda</taxon>
        <taxon>Hexapoda</taxon>
        <taxon>Insecta</taxon>
        <taxon>Pterygota</taxon>
        <taxon>Neoptera</taxon>
        <taxon>Endopterygota</taxon>
        <taxon>Neuroptera</taxon>
        <taxon>Hemerobiiformia</taxon>
        <taxon>Chrysopidae</taxon>
        <taxon>Chrysopinae</taxon>
        <taxon>Chrysoperla</taxon>
    </lineage>
</organism>
<dbReference type="Gene3D" id="4.10.400.10">
    <property type="entry name" value="Low-density Lipoprotein Receptor"/>
    <property type="match status" value="13"/>
</dbReference>
<feature type="disulfide bond" evidence="13">
    <location>
        <begin position="1087"/>
        <end position="1105"/>
    </location>
</feature>
<sequence>MNKIWSSPYKRGVVIFIMIIPFLTRVNCLSVFSDLSFFSTESECRDPDNEFMCRNKECIPNTNRCDGITQCPDASDELDCDKYLCKAPNWFRCETSKMCIESRFRCDNEIDCSDRSDEKNCKNNTSSVASLNCSADHWQCNNKACIPMYQVCDSTYDCLDHSDEIDGCTISLACDGFRCKNKRCIPSEWRCNKVDDCIDNSDEENCEKLINPQDCTIENELFLCKNGLDCIPFHEMCDNITQCSDHSDESSSCTDLNMRCSAHECSHDCIQTPNGPLCLCPKGYHEVAPKLCKDINECEIYGMCDQKCRNTEGSYECYCDNKYVLQADKKTCKAHGGEGQLFMSTKHEIRGLFLNSEVYYLIANKLKHVVGVTFDGDHIYWTDVHVDNEAIVRAEPDGSNRELLITSGLSAPEDLAIDWITGNIYFTDSELQHIGVCTNDGLHCTIIANKYISKPRGIVLHIVERNMYWTDWGETPEIARASMDGENDISFVSNNILWPNGLTIDVPNNRLYWIDAKKNTIESIKLDGTDRRIILGGIVRHPYSIAVFENRIYWTDWMEHALLSCDKFTGKNRTTLVTHNLGDIYGIHIYHSALFPKVENLCAYSECSHICMLSSVSGYKCACPPNHELNNDKHTCRAISKKHVMAVGTGNLLFKIQHQALGKHNIKMITNRLVNITALAYDSISGQIIVCTQSNEKSTIYTVTEDGNKINQLIHEDIENIEGMDFDYFGNNLYWCDSGRKSVDVFSMETRKRKPLLIDLKGDTPLDVALLPDLGIMYVAFRNQENIYIDRMLMDGTGERIHVITTGLVGTKIKLLYDDHLRRIFWSCSETGNIESTSVEGDDRHGFRAFLPNPFDLVILGNDLFWSNSKSRKLFWSDKLNINHKVKKIVLDIPKDSFLHLVTLSGVKTGHYHPCTENNGNCSDICLVSQNHHSICTCPSNNILSPDNRTCIEQKQCKIGVEYECISTSICIPAKFVCNGKKDCLYGEDESNCRSEHTCFIGEKQCQNGQCIPEHQWCDSHYDCLDKTDEANCDPSQKEGCSFEQFECENKKCVPFDVTCDLTDNCGDGSDEKYCKFRGCEIREFRCTSGKCIPDSWRCDGSTDCPDLSDEENCEVHQCDINLFTCENGRCIDKNLTCNNEDDCLDNSDEMNCEVSNRETDISDIQALICNDDEFACTSNMTVCVPEDDRCNGISDCPQGEDEENCSDTDCQKDEFKCKNGKCIQESWVCDKTDDCGDKSDENYDLCNYMNRPMNKNQDGSSMKFNMTAYKKIPCTNGFRCKSGQCIEWKFVCNKENDCEDESDEGGNCENACTSHPCQQICIKTPSGSKCDCLSGFKLNGDAKTCENINECEIYPPVCAQNCEEYEDTYRCSCYSQYQLRLDGSGCKARGASMSLIFTSDAEIRKLIPHKKELHQLVYEDTPPITGLEYSLQEDALYYSIEKLDVIYKVFLTNNTRKFVRYLRKPTILALDWITNNIYFVEESITSAIKVCHLEEQKCAKLITLDTETVSALAIDAVNKYIFYATTFWWLYNTPKSVLYKVNLDGTHTQELAHKNLEFITGITYDIYKKKVYYVDQSTSKIERINYDGSARELVWSASNITHSSNLHPYGLNLFEDHLFFMTPNGILKKCKLYGNLQCEDIRLHRNTINHFVIAQDSRQFSLPNVCVGHNCSYLCIQSEVGIKCVCENGNVIQENEMCDPSTRTGSSWEVHDDHDEIIHTQISHQSSLKGHSPVVTGVIITFAILAMGVCGFYYYHKRRYAGSFSPGSFVQFQYSNPVYNLQTVAVEKECSTDLPKNINNNISTSIHQPNSNTHEFYNPMENHQQTEVTFDTKSEECIIKK</sequence>
<feature type="disulfide bond" evidence="13">
    <location>
        <begin position="1060"/>
        <end position="1075"/>
    </location>
</feature>
<feature type="disulfide bond" evidence="13">
    <location>
        <begin position="1138"/>
        <end position="1153"/>
    </location>
</feature>
<dbReference type="InterPro" id="IPR018097">
    <property type="entry name" value="EGF_Ca-bd_CS"/>
</dbReference>
<feature type="repeat" description="LDL-receptor class B" evidence="14">
    <location>
        <begin position="377"/>
        <end position="421"/>
    </location>
</feature>
<feature type="disulfide bond" evidence="13">
    <location>
        <begin position="1191"/>
        <end position="1206"/>
    </location>
</feature>
<proteinExistence type="evidence at transcript level"/>
<feature type="repeat" description="LDL-receptor class B" evidence="14">
    <location>
        <begin position="465"/>
        <end position="508"/>
    </location>
</feature>
<dbReference type="GO" id="GO:0005886">
    <property type="term" value="C:plasma membrane"/>
    <property type="evidence" value="ECO:0007669"/>
    <property type="project" value="UniProtKB-SubCell"/>
</dbReference>
<evidence type="ECO:0000256" key="4">
    <source>
        <dbReference type="ARBA" id="ARBA00022583"/>
    </source>
</evidence>
<feature type="disulfide bond" evidence="13">
    <location>
        <begin position="140"/>
        <end position="158"/>
    </location>
</feature>
<comment type="caution">
    <text evidence="13">Lacks conserved residue(s) required for the propagation of feature annotation.</text>
</comment>
<dbReference type="GO" id="GO:0005041">
    <property type="term" value="F:low-density lipoprotein particle receptor activity"/>
    <property type="evidence" value="ECO:0007669"/>
    <property type="project" value="TreeGrafter"/>
</dbReference>
<dbReference type="PANTHER" id="PTHR22722">
    <property type="entry name" value="LOW-DENSITY LIPOPROTEIN RECEPTOR-RELATED PROTEIN 2-RELATED"/>
    <property type="match status" value="1"/>
</dbReference>
<feature type="disulfide bond" evidence="13">
    <location>
        <begin position="1080"/>
        <end position="1092"/>
    </location>
</feature>
<dbReference type="Pfam" id="PF00058">
    <property type="entry name" value="Ldl_recept_b"/>
    <property type="match status" value="4"/>
</dbReference>
<dbReference type="FunFam" id="2.120.10.30:FF:000241">
    <property type="entry name" value="Low-density lipoprotein receptor-related protein 6"/>
    <property type="match status" value="1"/>
</dbReference>
<dbReference type="FunFam" id="4.10.400.10:FF:000034">
    <property type="entry name" value="Low-density lipoprotein receptor-related protein 2"/>
    <property type="match status" value="1"/>
</dbReference>
<dbReference type="EMBL" id="MT522179">
    <property type="protein sequence ID" value="QQK84939.1"/>
    <property type="molecule type" value="mRNA"/>
</dbReference>
<feature type="disulfide bond" evidence="13">
    <location>
        <begin position="1281"/>
        <end position="1299"/>
    </location>
</feature>
<feature type="disulfide bond" evidence="13">
    <location>
        <begin position="65"/>
        <end position="80"/>
    </location>
</feature>
<keyword evidence="7" id="KW-0677">Repeat</keyword>
<dbReference type="Gene3D" id="2.120.10.30">
    <property type="entry name" value="TolB, C-terminal domain"/>
    <property type="match status" value="3"/>
</dbReference>
<dbReference type="InterPro" id="IPR051221">
    <property type="entry name" value="LDLR-related"/>
</dbReference>
<keyword evidence="10 13" id="KW-1015">Disulfide bond</keyword>
<gene>
    <name evidence="17" type="primary">VgR</name>
</gene>
<keyword evidence="8 15" id="KW-1133">Transmembrane helix</keyword>
<dbReference type="InterPro" id="IPR000033">
    <property type="entry name" value="LDLR_classB_rpt"/>
</dbReference>
<feature type="disulfide bond" evidence="13">
    <location>
        <begin position="1211"/>
        <end position="1223"/>
    </location>
</feature>
<evidence type="ECO:0000256" key="8">
    <source>
        <dbReference type="ARBA" id="ARBA00022989"/>
    </source>
</evidence>
<feature type="disulfide bond" evidence="13">
    <location>
        <begin position="53"/>
        <end position="71"/>
    </location>
</feature>
<dbReference type="InterPro" id="IPR032485">
    <property type="entry name" value="LRP1-like_beta_prop"/>
</dbReference>
<dbReference type="SMART" id="SM00179">
    <property type="entry name" value="EGF_CA"/>
    <property type="match status" value="4"/>
</dbReference>
<evidence type="ECO:0000256" key="3">
    <source>
        <dbReference type="ARBA" id="ARBA00022536"/>
    </source>
</evidence>
<dbReference type="PROSITE" id="PS01209">
    <property type="entry name" value="LDLRA_1"/>
    <property type="match status" value="9"/>
</dbReference>
<dbReference type="PANTHER" id="PTHR22722:SF14">
    <property type="entry name" value="MEGALIN, ISOFORM A"/>
    <property type="match status" value="1"/>
</dbReference>
<evidence type="ECO:0000256" key="1">
    <source>
        <dbReference type="ARBA" id="ARBA00004251"/>
    </source>
</evidence>
<dbReference type="Pfam" id="PF07645">
    <property type="entry name" value="EGF_CA"/>
    <property type="match status" value="1"/>
</dbReference>
<keyword evidence="4" id="KW-0254">Endocytosis</keyword>
<keyword evidence="9 15" id="KW-0472">Membrane</keyword>
<feature type="disulfide bond" evidence="13">
    <location>
        <begin position="978"/>
        <end position="993"/>
    </location>
</feature>
<feature type="disulfide bond" evidence="13">
    <location>
        <begin position="179"/>
        <end position="197"/>
    </location>
</feature>
<dbReference type="Pfam" id="PF16472">
    <property type="entry name" value="DUF5050"/>
    <property type="match status" value="1"/>
</dbReference>
<evidence type="ECO:0000256" key="14">
    <source>
        <dbReference type="PROSITE-ProRule" id="PRU00461"/>
    </source>
</evidence>
<keyword evidence="6" id="KW-0732">Signal</keyword>
<dbReference type="CDD" id="cd00112">
    <property type="entry name" value="LDLa"/>
    <property type="match status" value="12"/>
</dbReference>
<feature type="disulfide bond" evidence="13">
    <location>
        <begin position="1018"/>
        <end position="1033"/>
    </location>
</feature>
<dbReference type="InterPro" id="IPR011042">
    <property type="entry name" value="6-blade_b-propeller_TolB-like"/>
</dbReference>
<dbReference type="SMART" id="SM00192">
    <property type="entry name" value="LDLa"/>
    <property type="match status" value="13"/>
</dbReference>
<dbReference type="PROSITE" id="PS50068">
    <property type="entry name" value="LDLRA_2"/>
    <property type="match status" value="13"/>
</dbReference>
<dbReference type="GO" id="GO:0006897">
    <property type="term" value="P:endocytosis"/>
    <property type="evidence" value="ECO:0007669"/>
    <property type="project" value="UniProtKB-KW"/>
</dbReference>
<dbReference type="GO" id="GO:0005509">
    <property type="term" value="F:calcium ion binding"/>
    <property type="evidence" value="ECO:0007669"/>
    <property type="project" value="InterPro"/>
</dbReference>
<feature type="repeat" description="LDL-receptor class B" evidence="14">
    <location>
        <begin position="509"/>
        <end position="551"/>
    </location>
</feature>
<feature type="disulfide bond" evidence="13">
    <location>
        <begin position="1041"/>
        <end position="1053"/>
    </location>
</feature>
<feature type="disulfide bond" evidence="13">
    <location>
        <begin position="1099"/>
        <end position="1114"/>
    </location>
</feature>
<dbReference type="InterPro" id="IPR049883">
    <property type="entry name" value="NOTCH1_EGF-like"/>
</dbReference>
<evidence type="ECO:0000256" key="13">
    <source>
        <dbReference type="PROSITE-ProRule" id="PRU00124"/>
    </source>
</evidence>
<keyword evidence="5 15" id="KW-0812">Transmembrane</keyword>
<dbReference type="InterPro" id="IPR000742">
    <property type="entry name" value="EGF"/>
</dbReference>
<comment type="subcellular location">
    <subcellularLocation>
        <location evidence="1">Cell membrane</location>
        <topology evidence="1">Single-pass type I membrane protein</topology>
    </subcellularLocation>
</comment>
<evidence type="ECO:0000256" key="7">
    <source>
        <dbReference type="ARBA" id="ARBA00022737"/>
    </source>
</evidence>
<dbReference type="CDD" id="cd00054">
    <property type="entry name" value="EGF_CA"/>
    <property type="match status" value="1"/>
</dbReference>
<evidence type="ECO:0000256" key="10">
    <source>
        <dbReference type="ARBA" id="ARBA00023157"/>
    </source>
</evidence>
<keyword evidence="3" id="KW-0245">EGF-like domain</keyword>
<keyword evidence="2" id="KW-1003">Cell membrane</keyword>
<accession>A0A7T6ZJY8</accession>
<dbReference type="Gene3D" id="2.10.25.10">
    <property type="entry name" value="Laminin"/>
    <property type="match status" value="4"/>
</dbReference>
<feature type="disulfide bond" evidence="13">
    <location>
        <begin position="1006"/>
        <end position="1024"/>
    </location>
</feature>
<feature type="transmembrane region" description="Helical" evidence="15">
    <location>
        <begin position="1735"/>
        <end position="1756"/>
    </location>
</feature>